<evidence type="ECO:0000313" key="2">
    <source>
        <dbReference type="EMBL" id="QJA48354.1"/>
    </source>
</evidence>
<proteinExistence type="predicted"/>
<keyword evidence="2" id="KW-0547">Nucleotide-binding</keyword>
<dbReference type="Gene3D" id="3.40.50.300">
    <property type="entry name" value="P-loop containing nucleotide triphosphate hydrolases"/>
    <property type="match status" value="1"/>
</dbReference>
<protein>
    <submittedName>
        <fullName evidence="2">Putative helicase</fullName>
    </submittedName>
</protein>
<feature type="domain" description="SF4 helicase" evidence="1">
    <location>
        <begin position="186"/>
        <end position="461"/>
    </location>
</feature>
<sequence length="482" mass="55529">MKKTTDKEKEYKSNDVLERAFVVKMFHNKELRDEHLPQTIPTIFYNTQRRLLVYLMKRIHDANKPMTIDNLLGVMYELDNSLKAFVKKHRCVPLTETEIHEAVYDVTVDSTTENFILARDAILEMSFSRFVEEAINDIQYWNSYGFQSYQPNIIAKCKGIVKVRDIIYNRMIENHRDQLLEMMDLVNSDNEYISTSSQVLNSLIGGFSRGYVASIIAKSSHCKSSWADFNCVHTILSGKVFPISIISPEESAATRWRRVVAMIMKLPTSGMRQKNVKITSAHVAKVRELLGDKLHIYDNVFKYKDIIDLQASLKDTQMIVVDHLQSIEYPGAGGHLHNMIGNIPGMIDAQKRIAKVRHISIINLSQVNDKEIQRSDRLLKAPRYWDAYGSSVLYQASREFLALWYPYKDYEDNPSVSYGTNPPSISDIRISIEKSSFSRIGKVELSFNPDFNLFSDKNKKALDRLDYNAPEEKTISQQLELL</sequence>
<dbReference type="GO" id="GO:0005524">
    <property type="term" value="F:ATP binding"/>
    <property type="evidence" value="ECO:0007669"/>
    <property type="project" value="InterPro"/>
</dbReference>
<name>A0A6H1ZLB7_9ZZZZ</name>
<keyword evidence="2" id="KW-0378">Hydrolase</keyword>
<dbReference type="AlphaFoldDB" id="A0A6H1ZLB7"/>
<dbReference type="EMBL" id="MT144706">
    <property type="protein sequence ID" value="QJH97896.1"/>
    <property type="molecule type" value="Genomic_DNA"/>
</dbReference>
<dbReference type="Pfam" id="PF03796">
    <property type="entry name" value="DnaB_C"/>
    <property type="match status" value="1"/>
</dbReference>
<evidence type="ECO:0000259" key="1">
    <source>
        <dbReference type="PROSITE" id="PS51199"/>
    </source>
</evidence>
<dbReference type="PROSITE" id="PS51199">
    <property type="entry name" value="SF4_HELICASE"/>
    <property type="match status" value="1"/>
</dbReference>
<organism evidence="2">
    <name type="scientific">viral metagenome</name>
    <dbReference type="NCBI Taxonomy" id="1070528"/>
    <lineage>
        <taxon>unclassified sequences</taxon>
        <taxon>metagenomes</taxon>
        <taxon>organismal metagenomes</taxon>
    </lineage>
</organism>
<dbReference type="InterPro" id="IPR007694">
    <property type="entry name" value="DNA_helicase_DnaB-like_C"/>
</dbReference>
<dbReference type="SUPFAM" id="SSF52540">
    <property type="entry name" value="P-loop containing nucleoside triphosphate hydrolases"/>
    <property type="match status" value="1"/>
</dbReference>
<dbReference type="EMBL" id="MT144081">
    <property type="protein sequence ID" value="QJA48354.1"/>
    <property type="molecule type" value="Genomic_DNA"/>
</dbReference>
<gene>
    <name evidence="2" type="ORF">TM448A00919_0014</name>
    <name evidence="3" type="ORF">TM448B01113_0012</name>
</gene>
<accession>A0A6H1ZLB7</accession>
<reference evidence="2" key="1">
    <citation type="submission" date="2020-03" db="EMBL/GenBank/DDBJ databases">
        <title>The deep terrestrial virosphere.</title>
        <authorList>
            <person name="Holmfeldt K."/>
            <person name="Nilsson E."/>
            <person name="Simone D."/>
            <person name="Lopez-Fernandez M."/>
            <person name="Wu X."/>
            <person name="de Brujin I."/>
            <person name="Lundin D."/>
            <person name="Andersson A."/>
            <person name="Bertilsson S."/>
            <person name="Dopson M."/>
        </authorList>
    </citation>
    <scope>NUCLEOTIDE SEQUENCE</scope>
    <source>
        <strain evidence="2">TM448A00919</strain>
        <strain evidence="3">TM448B01113</strain>
    </source>
</reference>
<dbReference type="InterPro" id="IPR027417">
    <property type="entry name" value="P-loop_NTPase"/>
</dbReference>
<keyword evidence="2" id="KW-0347">Helicase</keyword>
<dbReference type="GO" id="GO:0006260">
    <property type="term" value="P:DNA replication"/>
    <property type="evidence" value="ECO:0007669"/>
    <property type="project" value="InterPro"/>
</dbReference>
<dbReference type="GO" id="GO:0003678">
    <property type="term" value="F:DNA helicase activity"/>
    <property type="evidence" value="ECO:0007669"/>
    <property type="project" value="InterPro"/>
</dbReference>
<evidence type="ECO:0000313" key="3">
    <source>
        <dbReference type="EMBL" id="QJH97896.1"/>
    </source>
</evidence>
<keyword evidence="2" id="KW-0067">ATP-binding</keyword>